<reference evidence="1 2" key="1">
    <citation type="submission" date="2019-12" db="EMBL/GenBank/DDBJ databases">
        <title>Draft genome sequence of Pseudomonas otitidis recovered from a chicken carcass.</title>
        <authorList>
            <person name="Vieira T.R."/>
            <person name="Oliviera E.F.C."/>
            <person name="Silva N.M.V."/>
            <person name="Sambrano G.E."/>
            <person name="Cibulski S.P."/>
            <person name="Cardoso M.R.I."/>
        </authorList>
    </citation>
    <scope>NUCLEOTIDE SEQUENCE [LARGE SCALE GENOMIC DNA]</scope>
    <source>
        <strain evidence="1 2">25_K</strain>
    </source>
</reference>
<dbReference type="EMBL" id="WTFN01000537">
    <property type="protein sequence ID" value="MWK60505.1"/>
    <property type="molecule type" value="Genomic_DNA"/>
</dbReference>
<comment type="caution">
    <text evidence="1">The sequence shown here is derived from an EMBL/GenBank/DDBJ whole genome shotgun (WGS) entry which is preliminary data.</text>
</comment>
<name>A0A7X3HF15_9GAMM</name>
<protein>
    <recommendedName>
        <fullName evidence="3">EF-hand domain-containing protein</fullName>
    </recommendedName>
</protein>
<gene>
    <name evidence="1" type="ORF">GO594_31530</name>
</gene>
<evidence type="ECO:0008006" key="3">
    <source>
        <dbReference type="Google" id="ProtNLM"/>
    </source>
</evidence>
<organism evidence="1 2">
    <name type="scientific">Metapseudomonas otitidis</name>
    <dbReference type="NCBI Taxonomy" id="319939"/>
    <lineage>
        <taxon>Bacteria</taxon>
        <taxon>Pseudomonadati</taxon>
        <taxon>Pseudomonadota</taxon>
        <taxon>Gammaproteobacteria</taxon>
        <taxon>Pseudomonadales</taxon>
        <taxon>Pseudomonadaceae</taxon>
        <taxon>Metapseudomonas</taxon>
    </lineage>
</organism>
<sequence>MEVAPLETATPEQAAPVLENLAAPEPANAEEGIPLDNAHFPDVAFLNSIRKVDADGNGVLSRAECEAVTRLDIRNKGITSLEGIGCFTRLTYLNCIGNSLVSL</sequence>
<dbReference type="Proteomes" id="UP000461288">
    <property type="component" value="Unassembled WGS sequence"/>
</dbReference>
<evidence type="ECO:0000313" key="1">
    <source>
        <dbReference type="EMBL" id="MWK60505.1"/>
    </source>
</evidence>
<accession>A0A7X3HF15</accession>
<proteinExistence type="predicted"/>
<feature type="non-terminal residue" evidence="1">
    <location>
        <position position="103"/>
    </location>
</feature>
<dbReference type="RefSeq" id="WP_160483513.1">
    <property type="nucleotide sequence ID" value="NZ_WTFN01000537.1"/>
</dbReference>
<dbReference type="AlphaFoldDB" id="A0A7X3HF15"/>
<dbReference type="InterPro" id="IPR032675">
    <property type="entry name" value="LRR_dom_sf"/>
</dbReference>
<evidence type="ECO:0000313" key="2">
    <source>
        <dbReference type="Proteomes" id="UP000461288"/>
    </source>
</evidence>
<dbReference type="Gene3D" id="3.80.10.10">
    <property type="entry name" value="Ribonuclease Inhibitor"/>
    <property type="match status" value="1"/>
</dbReference>